<comment type="caution">
    <text evidence="2">The sequence shown here is derived from an EMBL/GenBank/DDBJ whole genome shotgun (WGS) entry which is preliminary data.</text>
</comment>
<dbReference type="AlphaFoldDB" id="A0A0R3LW98"/>
<dbReference type="InterPro" id="IPR011576">
    <property type="entry name" value="Pyridox_Oxase_N"/>
</dbReference>
<name>A0A0R3LW98_9BRAD</name>
<dbReference type="Pfam" id="PF01243">
    <property type="entry name" value="PNPOx_N"/>
    <property type="match status" value="1"/>
</dbReference>
<evidence type="ECO:0000259" key="1">
    <source>
        <dbReference type="Pfam" id="PF01243"/>
    </source>
</evidence>
<dbReference type="OrthoDB" id="9790331at2"/>
<feature type="domain" description="Pyridoxamine 5'-phosphate oxidase N-terminal" evidence="1">
    <location>
        <begin position="44"/>
        <end position="161"/>
    </location>
</feature>
<dbReference type="Gene3D" id="2.30.110.10">
    <property type="entry name" value="Electron Transport, Fmn-binding Protein, Chain A"/>
    <property type="match status" value="1"/>
</dbReference>
<protein>
    <submittedName>
        <fullName evidence="2">Pyridoxamine 5'-phosphate oxidase</fullName>
    </submittedName>
</protein>
<dbReference type="RefSeq" id="WP_057852788.1">
    <property type="nucleotide sequence ID" value="NZ_LLXX01000142.1"/>
</dbReference>
<dbReference type="STRING" id="1518501.CQ10_39765"/>
<dbReference type="EMBL" id="LLXX01000142">
    <property type="protein sequence ID" value="KRR03267.1"/>
    <property type="molecule type" value="Genomic_DNA"/>
</dbReference>
<dbReference type="InterPro" id="IPR012349">
    <property type="entry name" value="Split_barrel_FMN-bd"/>
</dbReference>
<sequence>MVEISELRARFREVVATEDELRAVVGEPPQHSVAKVVTAIDHIARAFIEHAPFAFVASAGEAGRLDVSPRGDPAGFVKVLDEYTLAVPDRLGNRRLDTFRNVLRNPNVGIIFIIPGVTHTLRVSGKAIIVRDDFLRNTMKVNGKAPDHVLVVGVERVFGHCPKCMIRSGLWRPDTWGEPTAVSSFAEMLVAHAKPQKSVDQMQAIIETGNKERLY</sequence>
<dbReference type="PANTHER" id="PTHR42815:SF2">
    <property type="entry name" value="FAD-BINDING, PUTATIVE (AFU_ORTHOLOGUE AFUA_6G07600)-RELATED"/>
    <property type="match status" value="1"/>
</dbReference>
<dbReference type="PANTHER" id="PTHR42815">
    <property type="entry name" value="FAD-BINDING, PUTATIVE (AFU_ORTHOLOGUE AFUA_6G07600)-RELATED"/>
    <property type="match status" value="1"/>
</dbReference>
<evidence type="ECO:0000313" key="2">
    <source>
        <dbReference type="EMBL" id="KRR03267.1"/>
    </source>
</evidence>
<keyword evidence="3" id="KW-1185">Reference proteome</keyword>
<proteinExistence type="predicted"/>
<dbReference type="InterPro" id="IPR024029">
    <property type="entry name" value="Pyridox_Oxase_FMN-dep"/>
</dbReference>
<dbReference type="NCBIfam" id="TIGR04025">
    <property type="entry name" value="PPOX_FMN_DR2398"/>
    <property type="match status" value="1"/>
</dbReference>
<dbReference type="SUPFAM" id="SSF50475">
    <property type="entry name" value="FMN-binding split barrel"/>
    <property type="match status" value="1"/>
</dbReference>
<gene>
    <name evidence="2" type="ORF">CP49_15120</name>
</gene>
<accession>A0A0R3LW98</accession>
<reference evidence="2 3" key="1">
    <citation type="submission" date="2014-03" db="EMBL/GenBank/DDBJ databases">
        <title>Bradyrhizobium valentinum sp. nov., isolated from effective nodules of Lupinus mariae-josephae, a lupine endemic of basic-lime soils in Eastern Spain.</title>
        <authorList>
            <person name="Duran D."/>
            <person name="Rey L."/>
            <person name="Navarro A."/>
            <person name="Busquets A."/>
            <person name="Imperial J."/>
            <person name="Ruiz-Argueso T."/>
        </authorList>
    </citation>
    <scope>NUCLEOTIDE SEQUENCE [LARGE SCALE GENOMIC DNA]</scope>
    <source>
        <strain evidence="2 3">LmjM3</strain>
    </source>
</reference>
<dbReference type="Proteomes" id="UP000051913">
    <property type="component" value="Unassembled WGS sequence"/>
</dbReference>
<organism evidence="2 3">
    <name type="scientific">Bradyrhizobium valentinum</name>
    <dbReference type="NCBI Taxonomy" id="1518501"/>
    <lineage>
        <taxon>Bacteria</taxon>
        <taxon>Pseudomonadati</taxon>
        <taxon>Pseudomonadota</taxon>
        <taxon>Alphaproteobacteria</taxon>
        <taxon>Hyphomicrobiales</taxon>
        <taxon>Nitrobacteraceae</taxon>
        <taxon>Bradyrhizobium</taxon>
    </lineage>
</organism>
<evidence type="ECO:0000313" key="3">
    <source>
        <dbReference type="Proteomes" id="UP000051913"/>
    </source>
</evidence>